<organism evidence="2">
    <name type="scientific">Streptomyces sp. CMC78</name>
    <dbReference type="NCBI Taxonomy" id="3231512"/>
    <lineage>
        <taxon>Bacteria</taxon>
        <taxon>Bacillati</taxon>
        <taxon>Actinomycetota</taxon>
        <taxon>Actinomycetes</taxon>
        <taxon>Kitasatosporales</taxon>
        <taxon>Streptomycetaceae</taxon>
        <taxon>Streptomyces</taxon>
    </lineage>
</organism>
<proteinExistence type="predicted"/>
<dbReference type="KEGG" id="stcm:SCMC78_32760"/>
<feature type="region of interest" description="Disordered" evidence="1">
    <location>
        <begin position="57"/>
        <end position="79"/>
    </location>
</feature>
<feature type="region of interest" description="Disordered" evidence="1">
    <location>
        <begin position="1"/>
        <end position="42"/>
    </location>
</feature>
<dbReference type="RefSeq" id="WP_319598927.1">
    <property type="nucleotide sequence ID" value="NZ_AP035884.1"/>
</dbReference>
<protein>
    <submittedName>
        <fullName evidence="2">Uncharacterized protein</fullName>
    </submittedName>
</protein>
<sequence>MSQDAAPDPAEVPHGDGSADIPETDCTQDRTEDGSAADNDDQGLRWAALLAAFIDDALSPGPVAPPDGATGEPPAPGTA</sequence>
<evidence type="ECO:0000256" key="1">
    <source>
        <dbReference type="SAM" id="MobiDB-lite"/>
    </source>
</evidence>
<gene>
    <name evidence="2" type="ORF">SCMC78_32760</name>
</gene>
<evidence type="ECO:0000313" key="2">
    <source>
        <dbReference type="EMBL" id="BFP53469.1"/>
    </source>
</evidence>
<accession>A0AB33KJ27</accession>
<reference evidence="2" key="1">
    <citation type="submission" date="2024-07" db="EMBL/GenBank/DDBJ databases">
        <title>Complete genome sequences of cellulolytic bacteria, Kitasatospora sp. CMC57 and Streptomyces sp. CMC78, isolated from Japanese agricultural soil.</title>
        <authorList>
            <person name="Hashimoto T."/>
            <person name="Ito M."/>
            <person name="Iwamoto M."/>
            <person name="Fukahori D."/>
            <person name="Shoda T."/>
            <person name="Sakoda M."/>
            <person name="Morohoshi T."/>
            <person name="Mitsuboshi M."/>
            <person name="Nishizawa T."/>
        </authorList>
    </citation>
    <scope>NUCLEOTIDE SEQUENCE</scope>
    <source>
        <strain evidence="2">CMC78</strain>
    </source>
</reference>
<dbReference type="EMBL" id="AP035884">
    <property type="protein sequence ID" value="BFP53469.1"/>
    <property type="molecule type" value="Genomic_DNA"/>
</dbReference>
<name>A0AB33KJ27_9ACTN</name>
<dbReference type="AlphaFoldDB" id="A0AB33KJ27"/>